<dbReference type="Proteomes" id="UP000475385">
    <property type="component" value="Unassembled WGS sequence"/>
</dbReference>
<sequence length="84" mass="8857">MRAWPIAALCLLLASPVGADALPEVAPEVAQMRGPGFGCAAPFLLHASEAARRDVLAEDPPPLRRAMLTCLAAPGARKRPLHHT</sequence>
<comment type="caution">
    <text evidence="2">The sequence shown here is derived from an EMBL/GenBank/DDBJ whole genome shotgun (WGS) entry which is preliminary data.</text>
</comment>
<dbReference type="AlphaFoldDB" id="A0A6M1LNP1"/>
<keyword evidence="3" id="KW-1185">Reference proteome</keyword>
<evidence type="ECO:0000313" key="3">
    <source>
        <dbReference type="Proteomes" id="UP000475385"/>
    </source>
</evidence>
<evidence type="ECO:0000256" key="1">
    <source>
        <dbReference type="SAM" id="SignalP"/>
    </source>
</evidence>
<name>A0A6M1LNP1_9PROT</name>
<evidence type="ECO:0000313" key="2">
    <source>
        <dbReference type="EMBL" id="NGM21793.1"/>
    </source>
</evidence>
<reference evidence="2 3" key="1">
    <citation type="submission" date="2020-03" db="EMBL/GenBank/DDBJ databases">
        <title>Roseomonas stagni sp. nov., isolated from pond water in Japan.</title>
        <authorList>
            <person name="Furuhata K."/>
            <person name="Miyamoto H."/>
            <person name="Goto K."/>
        </authorList>
    </citation>
    <scope>NUCLEOTIDE SEQUENCE [LARGE SCALE GENOMIC DNA]</scope>
    <source>
        <strain evidence="2 3">PeD5</strain>
    </source>
</reference>
<protein>
    <recommendedName>
        <fullName evidence="4">UrcA family protein</fullName>
    </recommendedName>
</protein>
<keyword evidence="1" id="KW-0732">Signal</keyword>
<feature type="signal peptide" evidence="1">
    <location>
        <begin position="1"/>
        <end position="19"/>
    </location>
</feature>
<feature type="chain" id="PRO_5026992013" description="UrcA family protein" evidence="1">
    <location>
        <begin position="20"/>
        <end position="84"/>
    </location>
</feature>
<gene>
    <name evidence="2" type="ORF">G3576_17350</name>
</gene>
<proteinExistence type="predicted"/>
<organism evidence="2 3">
    <name type="scientific">Falsiroseomonas algicola</name>
    <dbReference type="NCBI Taxonomy" id="2716930"/>
    <lineage>
        <taxon>Bacteria</taxon>
        <taxon>Pseudomonadati</taxon>
        <taxon>Pseudomonadota</taxon>
        <taxon>Alphaproteobacteria</taxon>
        <taxon>Acetobacterales</taxon>
        <taxon>Roseomonadaceae</taxon>
        <taxon>Falsiroseomonas</taxon>
    </lineage>
</organism>
<evidence type="ECO:0008006" key="4">
    <source>
        <dbReference type="Google" id="ProtNLM"/>
    </source>
</evidence>
<dbReference type="RefSeq" id="WP_164695686.1">
    <property type="nucleotide sequence ID" value="NZ_JAAIKB010000006.1"/>
</dbReference>
<dbReference type="EMBL" id="JAAIKB010000006">
    <property type="protein sequence ID" value="NGM21793.1"/>
    <property type="molecule type" value="Genomic_DNA"/>
</dbReference>
<accession>A0A6M1LNP1</accession>